<dbReference type="EMBL" id="BGPR01000361">
    <property type="protein sequence ID" value="GBM15510.1"/>
    <property type="molecule type" value="Genomic_DNA"/>
</dbReference>
<accession>A0A4Y2DFH1</accession>
<name>A0A4Y2DFH1_ARAVE</name>
<sequence>MRSQRISKRGLASPGSTIMVEVVLPPPLIVRTSYGRGRAVAGDGYYDSDLSTQVIAATVIEGPWSLAIVIQGLGSLETVIQGLWSLATVIQGLGSLATVIQGLGSLVIVIQDLWSLVTVIRASLIQGPWMLRQDMGNMVYGYN</sequence>
<organism evidence="1 2">
    <name type="scientific">Araneus ventricosus</name>
    <name type="common">Orbweaver spider</name>
    <name type="synonym">Epeira ventricosa</name>
    <dbReference type="NCBI Taxonomy" id="182803"/>
    <lineage>
        <taxon>Eukaryota</taxon>
        <taxon>Metazoa</taxon>
        <taxon>Ecdysozoa</taxon>
        <taxon>Arthropoda</taxon>
        <taxon>Chelicerata</taxon>
        <taxon>Arachnida</taxon>
        <taxon>Araneae</taxon>
        <taxon>Araneomorphae</taxon>
        <taxon>Entelegynae</taxon>
        <taxon>Araneoidea</taxon>
        <taxon>Araneidae</taxon>
        <taxon>Araneus</taxon>
    </lineage>
</organism>
<dbReference type="Proteomes" id="UP000499080">
    <property type="component" value="Unassembled WGS sequence"/>
</dbReference>
<comment type="caution">
    <text evidence="1">The sequence shown here is derived from an EMBL/GenBank/DDBJ whole genome shotgun (WGS) entry which is preliminary data.</text>
</comment>
<dbReference type="AlphaFoldDB" id="A0A4Y2DFH1"/>
<protein>
    <submittedName>
        <fullName evidence="1">Uncharacterized protein</fullName>
    </submittedName>
</protein>
<proteinExistence type="predicted"/>
<evidence type="ECO:0000313" key="1">
    <source>
        <dbReference type="EMBL" id="GBM15510.1"/>
    </source>
</evidence>
<keyword evidence="2" id="KW-1185">Reference proteome</keyword>
<gene>
    <name evidence="1" type="ORF">AVEN_8902_1</name>
</gene>
<reference evidence="1 2" key="1">
    <citation type="journal article" date="2019" name="Sci. Rep.">
        <title>Orb-weaving spider Araneus ventricosus genome elucidates the spidroin gene catalogue.</title>
        <authorList>
            <person name="Kono N."/>
            <person name="Nakamura H."/>
            <person name="Ohtoshi R."/>
            <person name="Moran D.A.P."/>
            <person name="Shinohara A."/>
            <person name="Yoshida Y."/>
            <person name="Fujiwara M."/>
            <person name="Mori M."/>
            <person name="Tomita M."/>
            <person name="Arakawa K."/>
        </authorList>
    </citation>
    <scope>NUCLEOTIDE SEQUENCE [LARGE SCALE GENOMIC DNA]</scope>
</reference>
<evidence type="ECO:0000313" key="2">
    <source>
        <dbReference type="Proteomes" id="UP000499080"/>
    </source>
</evidence>